<dbReference type="EMBL" id="ML975401">
    <property type="protein sequence ID" value="KAF1830300.1"/>
    <property type="molecule type" value="Genomic_DNA"/>
</dbReference>
<feature type="signal peptide" evidence="1">
    <location>
        <begin position="1"/>
        <end position="27"/>
    </location>
</feature>
<keyword evidence="3" id="KW-1185">Reference proteome</keyword>
<dbReference type="AlphaFoldDB" id="A0A6A5K1X9"/>
<dbReference type="Proteomes" id="UP000800040">
    <property type="component" value="Unassembled WGS sequence"/>
</dbReference>
<evidence type="ECO:0000313" key="3">
    <source>
        <dbReference type="Proteomes" id="UP000800040"/>
    </source>
</evidence>
<keyword evidence="1" id="KW-0732">Signal</keyword>
<organism evidence="2 3">
    <name type="scientific">Decorospora gaudefroyi</name>
    <dbReference type="NCBI Taxonomy" id="184978"/>
    <lineage>
        <taxon>Eukaryota</taxon>
        <taxon>Fungi</taxon>
        <taxon>Dikarya</taxon>
        <taxon>Ascomycota</taxon>
        <taxon>Pezizomycotina</taxon>
        <taxon>Dothideomycetes</taxon>
        <taxon>Pleosporomycetidae</taxon>
        <taxon>Pleosporales</taxon>
        <taxon>Pleosporineae</taxon>
        <taxon>Pleosporaceae</taxon>
        <taxon>Decorospora</taxon>
    </lineage>
</organism>
<proteinExistence type="predicted"/>
<feature type="chain" id="PRO_5025478324" description="Secreted protein" evidence="1">
    <location>
        <begin position="28"/>
        <end position="100"/>
    </location>
</feature>
<evidence type="ECO:0000256" key="1">
    <source>
        <dbReference type="SAM" id="SignalP"/>
    </source>
</evidence>
<gene>
    <name evidence="2" type="ORF">BDW02DRAFT_105223</name>
</gene>
<accession>A0A6A5K1X9</accession>
<sequence length="100" mass="10885">MSSIRLSTMSCCSYLSVVLSIIAPSKAAGKADRFPYRGPSTDAFHIQNQTRVPTTSRQLVTPATYASKMCFAVRMLASRQKSLSGNQIACRPRDLGALEL</sequence>
<protein>
    <recommendedName>
        <fullName evidence="4">Secreted protein</fullName>
    </recommendedName>
</protein>
<name>A0A6A5K1X9_9PLEO</name>
<evidence type="ECO:0008006" key="4">
    <source>
        <dbReference type="Google" id="ProtNLM"/>
    </source>
</evidence>
<evidence type="ECO:0000313" key="2">
    <source>
        <dbReference type="EMBL" id="KAF1830300.1"/>
    </source>
</evidence>
<reference evidence="2" key="1">
    <citation type="submission" date="2020-01" db="EMBL/GenBank/DDBJ databases">
        <authorList>
            <consortium name="DOE Joint Genome Institute"/>
            <person name="Haridas S."/>
            <person name="Albert R."/>
            <person name="Binder M."/>
            <person name="Bloem J."/>
            <person name="Labutti K."/>
            <person name="Salamov A."/>
            <person name="Andreopoulos B."/>
            <person name="Baker S.E."/>
            <person name="Barry K."/>
            <person name="Bills G."/>
            <person name="Bluhm B.H."/>
            <person name="Cannon C."/>
            <person name="Castanera R."/>
            <person name="Culley D.E."/>
            <person name="Daum C."/>
            <person name="Ezra D."/>
            <person name="Gonzalez J.B."/>
            <person name="Henrissat B."/>
            <person name="Kuo A."/>
            <person name="Liang C."/>
            <person name="Lipzen A."/>
            <person name="Lutzoni F."/>
            <person name="Magnuson J."/>
            <person name="Mondo S."/>
            <person name="Nolan M."/>
            <person name="Ohm R."/>
            <person name="Pangilinan J."/>
            <person name="Park H.-J."/>
            <person name="Ramirez L."/>
            <person name="Alfaro M."/>
            <person name="Sun H."/>
            <person name="Tritt A."/>
            <person name="Yoshinaga Y."/>
            <person name="Zwiers L.-H."/>
            <person name="Turgeon B.G."/>
            <person name="Goodwin S.B."/>
            <person name="Spatafora J.W."/>
            <person name="Crous P.W."/>
            <person name="Grigoriev I.V."/>
        </authorList>
    </citation>
    <scope>NUCLEOTIDE SEQUENCE</scope>
    <source>
        <strain evidence="2">P77</strain>
    </source>
</reference>